<accession>A0A7S2RE45</accession>
<feature type="region of interest" description="Disordered" evidence="1">
    <location>
        <begin position="23"/>
        <end position="47"/>
    </location>
</feature>
<feature type="compositionally biased region" description="Basic and acidic residues" evidence="1">
    <location>
        <begin position="103"/>
        <end position="118"/>
    </location>
</feature>
<organism evidence="2">
    <name type="scientific">Rhizochromulina marina</name>
    <dbReference type="NCBI Taxonomy" id="1034831"/>
    <lineage>
        <taxon>Eukaryota</taxon>
        <taxon>Sar</taxon>
        <taxon>Stramenopiles</taxon>
        <taxon>Ochrophyta</taxon>
        <taxon>Dictyochophyceae</taxon>
        <taxon>Rhizochromulinales</taxon>
        <taxon>Rhizochromulina</taxon>
    </lineage>
</organism>
<feature type="region of interest" description="Disordered" evidence="1">
    <location>
        <begin position="85"/>
        <end position="118"/>
    </location>
</feature>
<sequence length="118" mass="12581">MGEVKLPGVFRVHGEAVVRGASEDDVWIPAADSSEEEEEEEEAGSRAAMQELRMALCLNVANVNDGRAKALDPRRPAVTVIVNHAAMAKKTADASSRAPSSSSRRERDCGEPAHEPGS</sequence>
<protein>
    <submittedName>
        <fullName evidence="2">Uncharacterized protein</fullName>
    </submittedName>
</protein>
<feature type="compositionally biased region" description="Low complexity" evidence="1">
    <location>
        <begin position="93"/>
        <end position="102"/>
    </location>
</feature>
<evidence type="ECO:0000256" key="1">
    <source>
        <dbReference type="SAM" id="MobiDB-lite"/>
    </source>
</evidence>
<name>A0A7S2RE45_9STRA</name>
<reference evidence="2" key="1">
    <citation type="submission" date="2021-01" db="EMBL/GenBank/DDBJ databases">
        <authorList>
            <person name="Corre E."/>
            <person name="Pelletier E."/>
            <person name="Niang G."/>
            <person name="Scheremetjew M."/>
            <person name="Finn R."/>
            <person name="Kale V."/>
            <person name="Holt S."/>
            <person name="Cochrane G."/>
            <person name="Meng A."/>
            <person name="Brown T."/>
            <person name="Cohen L."/>
        </authorList>
    </citation>
    <scope>NUCLEOTIDE SEQUENCE</scope>
    <source>
        <strain evidence="2">CCMP1243</strain>
    </source>
</reference>
<dbReference type="EMBL" id="HBHJ01005515">
    <property type="protein sequence ID" value="CAD9668536.1"/>
    <property type="molecule type" value="Transcribed_RNA"/>
</dbReference>
<evidence type="ECO:0000313" key="2">
    <source>
        <dbReference type="EMBL" id="CAD9668536.1"/>
    </source>
</evidence>
<proteinExistence type="predicted"/>
<gene>
    <name evidence="2" type="ORF">RMAR1173_LOCUS3635</name>
</gene>
<dbReference type="AlphaFoldDB" id="A0A7S2RE45"/>
<feature type="compositionally biased region" description="Acidic residues" evidence="1">
    <location>
        <begin position="33"/>
        <end position="42"/>
    </location>
</feature>